<evidence type="ECO:0000313" key="1">
    <source>
        <dbReference type="EMBL" id="EEG49062.1"/>
    </source>
</evidence>
<dbReference type="PATRIC" id="fig|476272.21.peg.1451"/>
<dbReference type="Proteomes" id="UP000003100">
    <property type="component" value="Unassembled WGS sequence"/>
</dbReference>
<gene>
    <name evidence="1" type="ORF">RUMHYD_02021</name>
</gene>
<reference evidence="1 2" key="2">
    <citation type="submission" date="2009-02" db="EMBL/GenBank/DDBJ databases">
        <title>Draft genome sequence of Blautia hydrogenotrophica DSM 10507 (Ruminococcus hydrogenotrophicus DSM 10507).</title>
        <authorList>
            <person name="Sudarsanam P."/>
            <person name="Ley R."/>
            <person name="Guruge J."/>
            <person name="Turnbaugh P.J."/>
            <person name="Mahowald M."/>
            <person name="Liep D."/>
            <person name="Gordon J."/>
        </authorList>
    </citation>
    <scope>NUCLEOTIDE SEQUENCE [LARGE SCALE GENOMIC DNA]</scope>
    <source>
        <strain evidence="2">DSM 10507 / JCM 14656 / S5a33</strain>
    </source>
</reference>
<protein>
    <submittedName>
        <fullName evidence="1">Uncharacterized protein</fullName>
    </submittedName>
</protein>
<keyword evidence="2" id="KW-1185">Reference proteome</keyword>
<accession>C0CMD8</accession>
<dbReference type="EMBL" id="ACBZ01000103">
    <property type="protein sequence ID" value="EEG49062.1"/>
    <property type="molecule type" value="Genomic_DNA"/>
</dbReference>
<sequence length="42" mass="4791">MVPRENSLGFLLYRKLRSLCNKKPSGQDAHVAMRNFTANLNV</sequence>
<name>C0CMD8_BLAHS</name>
<comment type="caution">
    <text evidence="1">The sequence shown here is derived from an EMBL/GenBank/DDBJ whole genome shotgun (WGS) entry which is preliminary data.</text>
</comment>
<proteinExistence type="predicted"/>
<organism evidence="1 2">
    <name type="scientific">Blautia hydrogenotrophica (strain DSM 10507 / JCM 14656 / S5a33)</name>
    <name type="common">Ruminococcus hydrogenotrophicus</name>
    <dbReference type="NCBI Taxonomy" id="476272"/>
    <lineage>
        <taxon>Bacteria</taxon>
        <taxon>Bacillati</taxon>
        <taxon>Bacillota</taxon>
        <taxon>Clostridia</taxon>
        <taxon>Lachnospirales</taxon>
        <taxon>Lachnospiraceae</taxon>
        <taxon>Blautia</taxon>
    </lineage>
</organism>
<dbReference type="AlphaFoldDB" id="C0CMD8"/>
<evidence type="ECO:0000313" key="2">
    <source>
        <dbReference type="Proteomes" id="UP000003100"/>
    </source>
</evidence>
<reference evidence="1 2" key="1">
    <citation type="submission" date="2009-01" db="EMBL/GenBank/DDBJ databases">
        <authorList>
            <person name="Fulton L."/>
            <person name="Clifton S."/>
            <person name="Fulton B."/>
            <person name="Xu J."/>
            <person name="Minx P."/>
            <person name="Pepin K.H."/>
            <person name="Johnson M."/>
            <person name="Bhonagiri V."/>
            <person name="Nash W.E."/>
            <person name="Mardis E.R."/>
            <person name="Wilson R.K."/>
        </authorList>
    </citation>
    <scope>NUCLEOTIDE SEQUENCE [LARGE SCALE GENOMIC DNA]</scope>
    <source>
        <strain evidence="2">DSM 10507 / JCM 14656 / S5a33</strain>
    </source>
</reference>
<dbReference type="HOGENOM" id="CLU_205711_0_0_9"/>